<reference evidence="4" key="1">
    <citation type="submission" date="2006-10" db="EMBL/GenBank/DDBJ databases">
        <authorList>
            <person name="Amadeo P."/>
            <person name="Zhao Q."/>
            <person name="Wortman J."/>
            <person name="Fraser-Liggett C."/>
            <person name="Carlton J."/>
        </authorList>
    </citation>
    <scope>NUCLEOTIDE SEQUENCE</scope>
    <source>
        <strain evidence="4">G3</strain>
    </source>
</reference>
<evidence type="ECO:0000313" key="4">
    <source>
        <dbReference type="EMBL" id="EAY01219.1"/>
    </source>
</evidence>
<keyword evidence="5" id="KW-1185">Reference proteome</keyword>
<dbReference type="GO" id="GO:0016020">
    <property type="term" value="C:membrane"/>
    <property type="evidence" value="ECO:0000318"/>
    <property type="project" value="GO_Central"/>
</dbReference>
<evidence type="ECO:0000259" key="3">
    <source>
        <dbReference type="Pfam" id="PF00501"/>
    </source>
</evidence>
<dbReference type="GO" id="GO:0005783">
    <property type="term" value="C:endoplasmic reticulum"/>
    <property type="evidence" value="ECO:0000318"/>
    <property type="project" value="GO_Central"/>
</dbReference>
<evidence type="ECO:0000313" key="5">
    <source>
        <dbReference type="Proteomes" id="UP000001542"/>
    </source>
</evidence>
<dbReference type="SMR" id="A2F1K1"/>
<name>A2F1K1_TRIV3</name>
<dbReference type="Pfam" id="PF00501">
    <property type="entry name" value="AMP-binding"/>
    <property type="match status" value="1"/>
</dbReference>
<dbReference type="Gene3D" id="3.40.50.12780">
    <property type="entry name" value="N-terminal domain of ligase-like"/>
    <property type="match status" value="1"/>
</dbReference>
<accession>A2F1K1</accession>
<dbReference type="VEuPathDB" id="TrichDB:TVAGG3_0369390"/>
<organism evidence="4 5">
    <name type="scientific">Trichomonas vaginalis (strain ATCC PRA-98 / G3)</name>
    <dbReference type="NCBI Taxonomy" id="412133"/>
    <lineage>
        <taxon>Eukaryota</taxon>
        <taxon>Metamonada</taxon>
        <taxon>Parabasalia</taxon>
        <taxon>Trichomonadida</taxon>
        <taxon>Trichomonadidae</taxon>
        <taxon>Trichomonas</taxon>
    </lineage>
</organism>
<dbReference type="PANTHER" id="PTHR43272:SF33">
    <property type="entry name" value="AMP-BINDING DOMAIN-CONTAINING PROTEIN-RELATED"/>
    <property type="match status" value="1"/>
</dbReference>
<proteinExistence type="predicted"/>
<dbReference type="AlphaFoldDB" id="A2F1K1"/>
<gene>
    <name evidence="4" type="ORF">TVAG_440450</name>
</gene>
<dbReference type="STRING" id="5722.A2F1K1"/>
<dbReference type="Proteomes" id="UP000001542">
    <property type="component" value="Unassembled WGS sequence"/>
</dbReference>
<dbReference type="GO" id="GO:0004467">
    <property type="term" value="F:long-chain fatty acid-CoA ligase activity"/>
    <property type="evidence" value="ECO:0000318"/>
    <property type="project" value="GO_Central"/>
</dbReference>
<reference evidence="4" key="2">
    <citation type="journal article" date="2007" name="Science">
        <title>Draft genome sequence of the sexually transmitted pathogen Trichomonas vaginalis.</title>
        <authorList>
            <person name="Carlton J.M."/>
            <person name="Hirt R.P."/>
            <person name="Silva J.C."/>
            <person name="Delcher A.L."/>
            <person name="Schatz M."/>
            <person name="Zhao Q."/>
            <person name="Wortman J.R."/>
            <person name="Bidwell S.L."/>
            <person name="Alsmark U.C.M."/>
            <person name="Besteiro S."/>
            <person name="Sicheritz-Ponten T."/>
            <person name="Noel C.J."/>
            <person name="Dacks J.B."/>
            <person name="Foster P.G."/>
            <person name="Simillion C."/>
            <person name="Van de Peer Y."/>
            <person name="Miranda-Saavedra D."/>
            <person name="Barton G.J."/>
            <person name="Westrop G.D."/>
            <person name="Mueller S."/>
            <person name="Dessi D."/>
            <person name="Fiori P.L."/>
            <person name="Ren Q."/>
            <person name="Paulsen I."/>
            <person name="Zhang H."/>
            <person name="Bastida-Corcuera F.D."/>
            <person name="Simoes-Barbosa A."/>
            <person name="Brown M.T."/>
            <person name="Hayes R.D."/>
            <person name="Mukherjee M."/>
            <person name="Okumura C.Y."/>
            <person name="Schneider R."/>
            <person name="Smith A.J."/>
            <person name="Vanacova S."/>
            <person name="Villalvazo M."/>
            <person name="Haas B.J."/>
            <person name="Pertea M."/>
            <person name="Feldblyum T.V."/>
            <person name="Utterback T.R."/>
            <person name="Shu C.L."/>
            <person name="Osoegawa K."/>
            <person name="de Jong P.J."/>
            <person name="Hrdy I."/>
            <person name="Horvathova L."/>
            <person name="Zubacova Z."/>
            <person name="Dolezal P."/>
            <person name="Malik S.B."/>
            <person name="Logsdon J.M. Jr."/>
            <person name="Henze K."/>
            <person name="Gupta A."/>
            <person name="Wang C.C."/>
            <person name="Dunne R.L."/>
            <person name="Upcroft J.A."/>
            <person name="Upcroft P."/>
            <person name="White O."/>
            <person name="Salzberg S.L."/>
            <person name="Tang P."/>
            <person name="Chiu C.-H."/>
            <person name="Lee Y.-S."/>
            <person name="Embley T.M."/>
            <person name="Coombs G.H."/>
            <person name="Mottram J.C."/>
            <person name="Tachezy J."/>
            <person name="Fraser-Liggett C.M."/>
            <person name="Johnson P.J."/>
        </authorList>
    </citation>
    <scope>NUCLEOTIDE SEQUENCE [LARGE SCALE GENOMIC DNA]</scope>
    <source>
        <strain evidence="4">G3</strain>
    </source>
</reference>
<dbReference type="GO" id="GO:0005524">
    <property type="term" value="F:ATP binding"/>
    <property type="evidence" value="ECO:0007669"/>
    <property type="project" value="UniProtKB-KW"/>
</dbReference>
<dbReference type="SUPFAM" id="SSF56801">
    <property type="entry name" value="Acetyl-CoA synthetase-like"/>
    <property type="match status" value="1"/>
</dbReference>
<dbReference type="FunCoup" id="A2F1K1">
    <property type="interactions" value="249"/>
</dbReference>
<dbReference type="eggNOG" id="KOG1256">
    <property type="taxonomic scope" value="Eukaryota"/>
</dbReference>
<dbReference type="InParanoid" id="A2F1K1"/>
<dbReference type="KEGG" id="tva:4759044"/>
<dbReference type="InterPro" id="IPR042099">
    <property type="entry name" value="ANL_N_sf"/>
</dbReference>
<dbReference type="InterPro" id="IPR000873">
    <property type="entry name" value="AMP-dep_synth/lig_dom"/>
</dbReference>
<dbReference type="PANTHER" id="PTHR43272">
    <property type="entry name" value="LONG-CHAIN-FATTY-ACID--COA LIGASE"/>
    <property type="match status" value="1"/>
</dbReference>
<dbReference type="VEuPathDB" id="TrichDB:TVAG_440450"/>
<keyword evidence="1" id="KW-0547">Nucleotide-binding</keyword>
<keyword evidence="2" id="KW-0067">ATP-binding</keyword>
<dbReference type="OMA" id="WTIAYKW"/>
<feature type="domain" description="AMP-dependent synthetase/ligase" evidence="3">
    <location>
        <begin position="79"/>
        <end position="467"/>
    </location>
</feature>
<evidence type="ECO:0000256" key="2">
    <source>
        <dbReference type="ARBA" id="ARBA00022840"/>
    </source>
</evidence>
<dbReference type="OrthoDB" id="10253869at2759"/>
<dbReference type="EMBL" id="DS113574">
    <property type="protein sequence ID" value="EAY01219.1"/>
    <property type="molecule type" value="Genomic_DNA"/>
</dbReference>
<dbReference type="RefSeq" id="XP_001330135.1">
    <property type="nucleotide sequence ID" value="XM_001330100.1"/>
</dbReference>
<evidence type="ECO:0000256" key="1">
    <source>
        <dbReference type="ARBA" id="ARBA00022741"/>
    </source>
</evidence>
<sequence>MDSNYQGSLCHPIIDEDDPDGSPIYINSSVLTNDVILGRYHGFPEAKTVSELFLSFTSKYSEFKCMGERKINPNGSSGNYIWYNYSQIKDMAINFASAMQYKGIKKGDHVGIFSQNCLFWHISEFATHLCGATVVPISDRLGADTYKTIINDSDIKAIIVHASEVKKLESLNLNLLFTVIICIDLVNLPDNVFTNTEFVNLGKEHISEFSQNEVDESDDAYIVYTFSDQGPKGCILTHKNILTSVNSMSHIGASITTEDTFLSYIPLAHIYDITVELLHLAQGASIGFYSGNTRILSEDIKCLRPTILCGVPRIFNRMLDDFNEFYSKLNALKKFIISLALHYTDDLLNIKKSSFIIDRLLLNDFRESVGGRVRLIVSAGAPIRSDVYNFLKRMITPNIVIGYGLTQTSGAGAIQEANTGNGLSVGAVSVGVQLKLRKIDGLDYDPMNSPPSGEILLRGPSLFKGYYGSAPFTDKWFETGDVGTIINGKLQIVDRVRPNIKMSQGEYILVPQLVDKYKKANGVQFLHIIADPHYSRPIAIVVPTPECIDELNRSGITDVANSQVAASELLESLNKCADEEKLRSFEYMAGVIIETDINAIYAVRSPSEVLRSKYAARVYEIYEKLNNPK</sequence>
<protein>
    <submittedName>
        <fullName evidence="4">AMP-binding enzyme family protein</fullName>
    </submittedName>
</protein>